<accession>A0ABS0YMN0</accession>
<organism evidence="4 5">
    <name type="scientific">Geomonas propionica</name>
    <dbReference type="NCBI Taxonomy" id="2798582"/>
    <lineage>
        <taxon>Bacteria</taxon>
        <taxon>Pseudomonadati</taxon>
        <taxon>Thermodesulfobacteriota</taxon>
        <taxon>Desulfuromonadia</taxon>
        <taxon>Geobacterales</taxon>
        <taxon>Geobacteraceae</taxon>
        <taxon>Geomonas</taxon>
    </lineage>
</organism>
<dbReference type="Gene3D" id="3.20.20.370">
    <property type="entry name" value="Glycoside hydrolase/deacetylase"/>
    <property type="match status" value="1"/>
</dbReference>
<dbReference type="EMBL" id="JAEMHK010000002">
    <property type="protein sequence ID" value="MBJ6799245.1"/>
    <property type="molecule type" value="Genomic_DNA"/>
</dbReference>
<dbReference type="Pfam" id="PF01522">
    <property type="entry name" value="Polysacc_deac_1"/>
    <property type="match status" value="2"/>
</dbReference>
<dbReference type="InterPro" id="IPR051398">
    <property type="entry name" value="Polysacch_Deacetylase"/>
</dbReference>
<dbReference type="CDD" id="cd10918">
    <property type="entry name" value="CE4_NodB_like_5s_6s"/>
    <property type="match status" value="1"/>
</dbReference>
<dbReference type="SUPFAM" id="SSF88713">
    <property type="entry name" value="Glycoside hydrolase/deacetylase"/>
    <property type="match status" value="1"/>
</dbReference>
<dbReference type="PANTHER" id="PTHR34216:SF3">
    <property type="entry name" value="POLY-BETA-1,6-N-ACETYL-D-GLUCOSAMINE N-DEACETYLASE"/>
    <property type="match status" value="1"/>
</dbReference>
<dbReference type="PANTHER" id="PTHR34216">
    <property type="match status" value="1"/>
</dbReference>
<comment type="subcellular location">
    <subcellularLocation>
        <location evidence="1">Secreted</location>
    </subcellularLocation>
</comment>
<dbReference type="InterPro" id="IPR011330">
    <property type="entry name" value="Glyco_hydro/deAcase_b/a-brl"/>
</dbReference>
<protein>
    <submittedName>
        <fullName evidence="4">Polysaccharide deacetylase family protein</fullName>
    </submittedName>
</protein>
<name>A0ABS0YMN0_9BACT</name>
<evidence type="ECO:0000259" key="3">
    <source>
        <dbReference type="PROSITE" id="PS51677"/>
    </source>
</evidence>
<evidence type="ECO:0000256" key="2">
    <source>
        <dbReference type="ARBA" id="ARBA00022729"/>
    </source>
</evidence>
<dbReference type="Proteomes" id="UP000641025">
    <property type="component" value="Unassembled WGS sequence"/>
</dbReference>
<proteinExistence type="predicted"/>
<dbReference type="RefSeq" id="WP_199393759.1">
    <property type="nucleotide sequence ID" value="NZ_JAEMHK010000002.1"/>
</dbReference>
<sequence>MYGESMLRKLAQRTVPQAAILLYHRVADTARDPQLLCVSPENFAGHMEVLRSRYLPSPLSARESWQPGSVVVTFDDGYADNLINAVPLLRRYLIPATIFVTTGFVGDAKRPYWDELADLFLWSAVLPKRLQLPLNGQTKAWEFGLEGPVDPSWNLLDGTSCARQDAYLVLCDHLRLSATAERVETMALLREWAGRGCANSGERRFLTEQELRRLAEEEDIEIGAHTQNHANLALLSAAEQRSEIVEGRQRLQDICGQPVRCFAYPYGTRLSYARLTQRILQKEGFDCACSNFGGVVFPVVSRYQLPRFLVRDWSADEFASRLAEYLQ</sequence>
<reference evidence="4 5" key="1">
    <citation type="submission" date="2020-12" db="EMBL/GenBank/DDBJ databases">
        <title>Geomonas sp. Red259, isolated from paddy soil.</title>
        <authorList>
            <person name="Xu Z."/>
            <person name="Zhang Z."/>
            <person name="Masuda Y."/>
            <person name="Itoh H."/>
            <person name="Senoo K."/>
        </authorList>
    </citation>
    <scope>NUCLEOTIDE SEQUENCE [LARGE SCALE GENOMIC DNA]</scope>
    <source>
        <strain evidence="4 5">Red259</strain>
    </source>
</reference>
<gene>
    <name evidence="4" type="ORF">JFN90_03740</name>
</gene>
<comment type="caution">
    <text evidence="4">The sequence shown here is derived from an EMBL/GenBank/DDBJ whole genome shotgun (WGS) entry which is preliminary data.</text>
</comment>
<feature type="domain" description="NodB homology" evidence="3">
    <location>
        <begin position="68"/>
        <end position="327"/>
    </location>
</feature>
<evidence type="ECO:0000256" key="1">
    <source>
        <dbReference type="ARBA" id="ARBA00004613"/>
    </source>
</evidence>
<dbReference type="PROSITE" id="PS51677">
    <property type="entry name" value="NODB"/>
    <property type="match status" value="1"/>
</dbReference>
<dbReference type="InterPro" id="IPR002509">
    <property type="entry name" value="NODB_dom"/>
</dbReference>
<evidence type="ECO:0000313" key="4">
    <source>
        <dbReference type="EMBL" id="MBJ6799245.1"/>
    </source>
</evidence>
<keyword evidence="2" id="KW-0732">Signal</keyword>
<keyword evidence="5" id="KW-1185">Reference proteome</keyword>
<evidence type="ECO:0000313" key="5">
    <source>
        <dbReference type="Proteomes" id="UP000641025"/>
    </source>
</evidence>